<feature type="transmembrane region" description="Helical" evidence="1">
    <location>
        <begin position="102"/>
        <end position="120"/>
    </location>
</feature>
<keyword evidence="1" id="KW-0472">Membrane</keyword>
<evidence type="ECO:0000313" key="2">
    <source>
        <dbReference type="EMBL" id="PIP69199.1"/>
    </source>
</evidence>
<comment type="caution">
    <text evidence="2">The sequence shown here is derived from an EMBL/GenBank/DDBJ whole genome shotgun (WGS) entry which is preliminary data.</text>
</comment>
<dbReference type="AlphaFoldDB" id="A0A2H0CHH5"/>
<proteinExistence type="predicted"/>
<dbReference type="Pfam" id="PF09997">
    <property type="entry name" value="DUF2238"/>
    <property type="match status" value="1"/>
</dbReference>
<evidence type="ECO:0008006" key="4">
    <source>
        <dbReference type="Google" id="ProtNLM"/>
    </source>
</evidence>
<protein>
    <recommendedName>
        <fullName evidence="4">VanZ-like domain-containing protein</fullName>
    </recommendedName>
</protein>
<reference evidence="2 3" key="1">
    <citation type="submission" date="2017-09" db="EMBL/GenBank/DDBJ databases">
        <title>Depth-based differentiation of microbial function through sediment-hosted aquifers and enrichment of novel symbionts in the deep terrestrial subsurface.</title>
        <authorList>
            <person name="Probst A.J."/>
            <person name="Ladd B."/>
            <person name="Jarett J.K."/>
            <person name="Geller-Mcgrath D.E."/>
            <person name="Sieber C.M."/>
            <person name="Emerson J.B."/>
            <person name="Anantharaman K."/>
            <person name="Thomas B.C."/>
            <person name="Malmstrom R."/>
            <person name="Stieglmeier M."/>
            <person name="Klingl A."/>
            <person name="Woyke T."/>
            <person name="Ryan C.M."/>
            <person name="Banfield J.F."/>
        </authorList>
    </citation>
    <scope>NUCLEOTIDE SEQUENCE [LARGE SCALE GENOMIC DNA]</scope>
    <source>
        <strain evidence="2">CG22_combo_CG10-13_8_21_14_all_32_8</strain>
    </source>
</reference>
<dbReference type="EMBL" id="PCTI01000009">
    <property type="protein sequence ID" value="PIP69199.1"/>
    <property type="molecule type" value="Genomic_DNA"/>
</dbReference>
<evidence type="ECO:0000313" key="3">
    <source>
        <dbReference type="Proteomes" id="UP000229176"/>
    </source>
</evidence>
<dbReference type="Proteomes" id="UP000229176">
    <property type="component" value="Unassembled WGS sequence"/>
</dbReference>
<gene>
    <name evidence="2" type="ORF">COW91_00570</name>
</gene>
<feature type="transmembrane region" description="Helical" evidence="1">
    <location>
        <begin position="69"/>
        <end position="90"/>
    </location>
</feature>
<accession>A0A2H0CHH5</accession>
<dbReference type="InterPro" id="IPR014509">
    <property type="entry name" value="YjdF-like"/>
</dbReference>
<sequence length="131" mass="15645">MDSKKLLIRLILIIFLIFLLNYLAMEFYWYSSIWYLDMPMHFLGGFWLGLIVIYLFFLKDDVFKSIFKILFFVSSIGIGWEIFEIVVNNYVTQNYFNYLDTISDIFFDLSGGLFAILYFLKNIVSVKENTQ</sequence>
<organism evidence="2 3">
    <name type="scientific">Candidatus Nomurabacteria bacterium CG22_combo_CG10-13_8_21_14_all_32_8</name>
    <dbReference type="NCBI Taxonomy" id="1974732"/>
    <lineage>
        <taxon>Bacteria</taxon>
        <taxon>Candidatus Nomuraibacteriota</taxon>
    </lineage>
</organism>
<feature type="transmembrane region" description="Helical" evidence="1">
    <location>
        <begin position="40"/>
        <end position="57"/>
    </location>
</feature>
<feature type="transmembrane region" description="Helical" evidence="1">
    <location>
        <begin position="7"/>
        <end position="28"/>
    </location>
</feature>
<name>A0A2H0CHH5_9BACT</name>
<keyword evidence="1" id="KW-0812">Transmembrane</keyword>
<keyword evidence="1" id="KW-1133">Transmembrane helix</keyword>
<evidence type="ECO:0000256" key="1">
    <source>
        <dbReference type="SAM" id="Phobius"/>
    </source>
</evidence>